<gene>
    <name evidence="1" type="ORF">BC793_10610</name>
</gene>
<dbReference type="RefSeq" id="WP_109593075.1">
    <property type="nucleotide sequence ID" value="NZ_BONA01000039.1"/>
</dbReference>
<dbReference type="Proteomes" id="UP000245697">
    <property type="component" value="Unassembled WGS sequence"/>
</dbReference>
<name>A0A316FI93_9ACTN</name>
<protein>
    <submittedName>
        <fullName evidence="1">Uncharacterized protein</fullName>
    </submittedName>
</protein>
<evidence type="ECO:0000313" key="2">
    <source>
        <dbReference type="Proteomes" id="UP000245697"/>
    </source>
</evidence>
<comment type="caution">
    <text evidence="1">The sequence shown here is derived from an EMBL/GenBank/DDBJ whole genome shotgun (WGS) entry which is preliminary data.</text>
</comment>
<keyword evidence="2" id="KW-1185">Reference proteome</keyword>
<accession>A0A316FI93</accession>
<evidence type="ECO:0000313" key="1">
    <source>
        <dbReference type="EMBL" id="PWK47983.1"/>
    </source>
</evidence>
<sequence length="127" mass="13940">MVTNLRDADQVGEPGARAALGFVRAVAVLASDAEVQVAWLSRVFAEGGAVVDELALEFDQGYRSLSTFVLYTWIDPGAVPALTELDRQLDEMSGDHNRALWTAEALVTRPEWDRVRFLARAALILLP</sequence>
<reference evidence="1 2" key="1">
    <citation type="submission" date="2018-05" db="EMBL/GenBank/DDBJ databases">
        <title>Genomic Encyclopedia of Archaeal and Bacterial Type Strains, Phase II (KMG-II): from individual species to whole genera.</title>
        <authorList>
            <person name="Goeker M."/>
        </authorList>
    </citation>
    <scope>NUCLEOTIDE SEQUENCE [LARGE SCALE GENOMIC DNA]</scope>
    <source>
        <strain evidence="1 2">DSM 45184</strain>
    </source>
</reference>
<organism evidence="1 2">
    <name type="scientific">Actinoplanes xinjiangensis</name>
    <dbReference type="NCBI Taxonomy" id="512350"/>
    <lineage>
        <taxon>Bacteria</taxon>
        <taxon>Bacillati</taxon>
        <taxon>Actinomycetota</taxon>
        <taxon>Actinomycetes</taxon>
        <taxon>Micromonosporales</taxon>
        <taxon>Micromonosporaceae</taxon>
        <taxon>Actinoplanes</taxon>
    </lineage>
</organism>
<proteinExistence type="predicted"/>
<dbReference type="OrthoDB" id="3295796at2"/>
<dbReference type="AlphaFoldDB" id="A0A316FI93"/>
<dbReference type="EMBL" id="QGGR01000006">
    <property type="protein sequence ID" value="PWK47983.1"/>
    <property type="molecule type" value="Genomic_DNA"/>
</dbReference>